<dbReference type="AlphaFoldDB" id="A0A4Y7JXH9"/>
<keyword evidence="2" id="KW-1185">Reference proteome</keyword>
<sequence>MKVVIVLAVAEVDYTTSMLDFNLLTAWNLEICFGYNLKRGERTEHNLSTSIGRLKANFINKDF</sequence>
<proteinExistence type="predicted"/>
<protein>
    <submittedName>
        <fullName evidence="1">Uncharacterized protein</fullName>
    </submittedName>
</protein>
<name>A0A4Y7JXH9_PAPSO</name>
<accession>A0A4Y7JXH9</accession>
<reference evidence="1 2" key="1">
    <citation type="journal article" date="2018" name="Science">
        <title>The opium poppy genome and morphinan production.</title>
        <authorList>
            <person name="Guo L."/>
            <person name="Winzer T."/>
            <person name="Yang X."/>
            <person name="Li Y."/>
            <person name="Ning Z."/>
            <person name="He Z."/>
            <person name="Teodor R."/>
            <person name="Lu Y."/>
            <person name="Bowser T.A."/>
            <person name="Graham I.A."/>
            <person name="Ye K."/>
        </authorList>
    </citation>
    <scope>NUCLEOTIDE SEQUENCE [LARGE SCALE GENOMIC DNA]</scope>
    <source>
        <strain evidence="2">cv. HN1</strain>
        <tissue evidence="1">Leaves</tissue>
    </source>
</reference>
<dbReference type="Gramene" id="RZC65773">
    <property type="protein sequence ID" value="RZC65773"/>
    <property type="gene ID" value="C5167_009464"/>
</dbReference>
<evidence type="ECO:0000313" key="1">
    <source>
        <dbReference type="EMBL" id="RZC65773.1"/>
    </source>
</evidence>
<dbReference type="Proteomes" id="UP000316621">
    <property type="component" value="Chromosome 6"/>
</dbReference>
<dbReference type="EMBL" id="CM010720">
    <property type="protein sequence ID" value="RZC65773.1"/>
    <property type="molecule type" value="Genomic_DNA"/>
</dbReference>
<evidence type="ECO:0000313" key="2">
    <source>
        <dbReference type="Proteomes" id="UP000316621"/>
    </source>
</evidence>
<organism evidence="1 2">
    <name type="scientific">Papaver somniferum</name>
    <name type="common">Opium poppy</name>
    <dbReference type="NCBI Taxonomy" id="3469"/>
    <lineage>
        <taxon>Eukaryota</taxon>
        <taxon>Viridiplantae</taxon>
        <taxon>Streptophyta</taxon>
        <taxon>Embryophyta</taxon>
        <taxon>Tracheophyta</taxon>
        <taxon>Spermatophyta</taxon>
        <taxon>Magnoliopsida</taxon>
        <taxon>Ranunculales</taxon>
        <taxon>Papaveraceae</taxon>
        <taxon>Papaveroideae</taxon>
        <taxon>Papaver</taxon>
    </lineage>
</organism>
<gene>
    <name evidence="1" type="ORF">C5167_009464</name>
</gene>